<dbReference type="CDD" id="cd02440">
    <property type="entry name" value="AdoMet_MTases"/>
    <property type="match status" value="1"/>
</dbReference>
<dbReference type="GO" id="GO:0032259">
    <property type="term" value="P:methylation"/>
    <property type="evidence" value="ECO:0007669"/>
    <property type="project" value="UniProtKB-KW"/>
</dbReference>
<dbReference type="InterPro" id="IPR013216">
    <property type="entry name" value="Methyltransf_11"/>
</dbReference>
<evidence type="ECO:0000313" key="4">
    <source>
        <dbReference type="Proteomes" id="UP001597101"/>
    </source>
</evidence>
<reference evidence="4" key="1">
    <citation type="journal article" date="2019" name="Int. J. Syst. Evol. Microbiol.">
        <title>The Global Catalogue of Microorganisms (GCM) 10K type strain sequencing project: providing services to taxonomists for standard genome sequencing and annotation.</title>
        <authorList>
            <consortium name="The Broad Institute Genomics Platform"/>
            <consortium name="The Broad Institute Genome Sequencing Center for Infectious Disease"/>
            <person name="Wu L."/>
            <person name="Ma J."/>
        </authorList>
    </citation>
    <scope>NUCLEOTIDE SEQUENCE [LARGE SCALE GENOMIC DNA]</scope>
    <source>
        <strain evidence="4">CCUG 60023</strain>
    </source>
</reference>
<dbReference type="GO" id="GO:0008168">
    <property type="term" value="F:methyltransferase activity"/>
    <property type="evidence" value="ECO:0007669"/>
    <property type="project" value="UniProtKB-KW"/>
</dbReference>
<dbReference type="InterPro" id="IPR050447">
    <property type="entry name" value="Erg6_SMT_methyltransf"/>
</dbReference>
<dbReference type="Proteomes" id="UP001597101">
    <property type="component" value="Unassembled WGS sequence"/>
</dbReference>
<evidence type="ECO:0000259" key="2">
    <source>
        <dbReference type="Pfam" id="PF08241"/>
    </source>
</evidence>
<proteinExistence type="predicted"/>
<protein>
    <submittedName>
        <fullName evidence="3">Class I SAM-dependent methyltransferase</fullName>
        <ecNumber evidence="3">2.1.1.-</ecNumber>
    </submittedName>
</protein>
<dbReference type="EMBL" id="JBHTJV010000002">
    <property type="protein sequence ID" value="MFD0915175.1"/>
    <property type="molecule type" value="Genomic_DNA"/>
</dbReference>
<dbReference type="Pfam" id="PF08241">
    <property type="entry name" value="Methyltransf_11"/>
    <property type="match status" value="1"/>
</dbReference>
<keyword evidence="1 3" id="KW-0808">Transferase</keyword>
<name>A0ABW3FA82_9HYPH</name>
<comment type="caution">
    <text evidence="3">The sequence shown here is derived from an EMBL/GenBank/DDBJ whole genome shotgun (WGS) entry which is preliminary data.</text>
</comment>
<dbReference type="PANTHER" id="PTHR44068:SF11">
    <property type="entry name" value="GERANYL DIPHOSPHATE 2-C-METHYLTRANSFERASE"/>
    <property type="match status" value="1"/>
</dbReference>
<dbReference type="SUPFAM" id="SSF53335">
    <property type="entry name" value="S-adenosyl-L-methionine-dependent methyltransferases"/>
    <property type="match status" value="1"/>
</dbReference>
<organism evidence="3 4">
    <name type="scientific">Pseudahrensia aquimaris</name>
    <dbReference type="NCBI Taxonomy" id="744461"/>
    <lineage>
        <taxon>Bacteria</taxon>
        <taxon>Pseudomonadati</taxon>
        <taxon>Pseudomonadota</taxon>
        <taxon>Alphaproteobacteria</taxon>
        <taxon>Hyphomicrobiales</taxon>
        <taxon>Ahrensiaceae</taxon>
        <taxon>Pseudahrensia</taxon>
    </lineage>
</organism>
<dbReference type="Gene3D" id="3.40.50.150">
    <property type="entry name" value="Vaccinia Virus protein VP39"/>
    <property type="match status" value="1"/>
</dbReference>
<dbReference type="InterPro" id="IPR029063">
    <property type="entry name" value="SAM-dependent_MTases_sf"/>
</dbReference>
<keyword evidence="3" id="KW-0489">Methyltransferase</keyword>
<gene>
    <name evidence="3" type="ORF">ACFQ14_02020</name>
</gene>
<dbReference type="EC" id="2.1.1.-" evidence="3"/>
<evidence type="ECO:0000256" key="1">
    <source>
        <dbReference type="ARBA" id="ARBA00022679"/>
    </source>
</evidence>
<dbReference type="PANTHER" id="PTHR44068">
    <property type="entry name" value="ZGC:194242"/>
    <property type="match status" value="1"/>
</dbReference>
<evidence type="ECO:0000313" key="3">
    <source>
        <dbReference type="EMBL" id="MFD0915175.1"/>
    </source>
</evidence>
<sequence>MEYSEKVANHYAHGKLLTAIEAGLIAQGISAQNASVEDLAPVDEFHIGGRIATAHFLDQLEIEPSQSILDIGCGLGGSARYAAKTYGAKITGVDLTPEYVETGQALCDWVGLSDRIQLHQGSALSLPFEANSFDTAFMIHVGMNIQNKRSLVAEVSRVLKPRAKFGIYDIMKTGHEQPTYPVPWASTSDTSWLAAPSEYRAAFQDNGFDIVAENNRHEFANEFFKKAKASIEAAGGPPPLGLHVLMQQLSVEKISNMVAALVKNRISPIEMIAIKGD</sequence>
<dbReference type="RefSeq" id="WP_377211025.1">
    <property type="nucleotide sequence ID" value="NZ_JBHTJV010000002.1"/>
</dbReference>
<keyword evidence="4" id="KW-1185">Reference proteome</keyword>
<feature type="domain" description="Methyltransferase type 11" evidence="2">
    <location>
        <begin position="69"/>
        <end position="165"/>
    </location>
</feature>
<accession>A0ABW3FA82</accession>